<evidence type="ECO:0000313" key="1">
    <source>
        <dbReference type="EMBL" id="MRX08383.1"/>
    </source>
</evidence>
<dbReference type="Proteomes" id="UP000481037">
    <property type="component" value="Unassembled WGS sequence"/>
</dbReference>
<dbReference type="RefSeq" id="WP_154364898.1">
    <property type="nucleotide sequence ID" value="NZ_WKJM01000007.1"/>
</dbReference>
<sequence length="60" mass="6923">MDTVDLPWESIAQRILVDFIFELNQAELDILRSQFATSSWGGKPRSFQRGMKVLLNSLPR</sequence>
<reference evidence="1 2" key="1">
    <citation type="submission" date="2019-11" db="EMBL/GenBank/DDBJ databases">
        <title>Novel species isolated from a subtropical stream in China.</title>
        <authorList>
            <person name="Lu H."/>
        </authorList>
    </citation>
    <scope>NUCLEOTIDE SEQUENCE [LARGE SCALE GENOMIC DNA]</scope>
    <source>
        <strain evidence="1 2">FT25W</strain>
    </source>
</reference>
<organism evidence="1 2">
    <name type="scientific">Duganella alba</name>
    <dbReference type="NCBI Taxonomy" id="2666081"/>
    <lineage>
        <taxon>Bacteria</taxon>
        <taxon>Pseudomonadati</taxon>
        <taxon>Pseudomonadota</taxon>
        <taxon>Betaproteobacteria</taxon>
        <taxon>Burkholderiales</taxon>
        <taxon>Oxalobacteraceae</taxon>
        <taxon>Telluria group</taxon>
        <taxon>Duganella</taxon>
    </lineage>
</organism>
<evidence type="ECO:0000313" key="2">
    <source>
        <dbReference type="Proteomes" id="UP000481037"/>
    </source>
</evidence>
<dbReference type="AlphaFoldDB" id="A0A6L5QF53"/>
<name>A0A6L5QF53_9BURK</name>
<protein>
    <submittedName>
        <fullName evidence="1">Uncharacterized protein</fullName>
    </submittedName>
</protein>
<accession>A0A6L5QF53</accession>
<gene>
    <name evidence="1" type="ORF">GJ697_11095</name>
</gene>
<proteinExistence type="predicted"/>
<dbReference type="EMBL" id="WKJM01000007">
    <property type="protein sequence ID" value="MRX08383.1"/>
    <property type="molecule type" value="Genomic_DNA"/>
</dbReference>
<keyword evidence="2" id="KW-1185">Reference proteome</keyword>
<comment type="caution">
    <text evidence="1">The sequence shown here is derived from an EMBL/GenBank/DDBJ whole genome shotgun (WGS) entry which is preliminary data.</text>
</comment>